<gene>
    <name evidence="6" type="primary">nfi</name>
    <name evidence="7" type="ORF">ACFPET_08485</name>
</gene>
<comment type="similarity">
    <text evidence="6">Belongs to the endonuclease V family.</text>
</comment>
<evidence type="ECO:0000256" key="1">
    <source>
        <dbReference type="ARBA" id="ARBA00004496"/>
    </source>
</evidence>
<keyword evidence="8" id="KW-1185">Reference proteome</keyword>
<dbReference type="PANTHER" id="PTHR28511:SF1">
    <property type="entry name" value="ENDONUCLEASE V"/>
    <property type="match status" value="1"/>
</dbReference>
<dbReference type="EMBL" id="JBHSDK010000012">
    <property type="protein sequence ID" value="MFC4335233.1"/>
    <property type="molecule type" value="Genomic_DNA"/>
</dbReference>
<dbReference type="Pfam" id="PF04493">
    <property type="entry name" value="Endonuclease_5"/>
    <property type="match status" value="1"/>
</dbReference>
<dbReference type="RefSeq" id="WP_380619732.1">
    <property type="nucleotide sequence ID" value="NZ_JBHSDK010000012.1"/>
</dbReference>
<comment type="function">
    <text evidence="6">DNA repair enzyme involved in the repair of deaminated bases. Selectively cleaves double-stranded DNA at the second phosphodiester bond 3' to a deoxyinosine leaving behind the intact lesion on the nicked DNA.</text>
</comment>
<dbReference type="EC" id="3.1.21.7" evidence="6"/>
<feature type="binding site" evidence="6">
    <location>
        <position position="113"/>
    </location>
    <ligand>
        <name>Mg(2+)</name>
        <dbReference type="ChEBI" id="CHEBI:18420"/>
    </ligand>
</feature>
<name>A0ABV8TWT8_9ACTN</name>
<sequence>MRPAPPPVDASDPVTVQRYKAWQRTMHDQVRAYGDPDVATVAGFDVQYGGQGEPAVAAAVVLSYPDSEIVDETVVSDRPGTPYRPGLLALRELPLLLALAETLETLPDVVFCDGHGVGHPRGFGLACHLGLALDLPVVGIAKNPPYRDGIPEPGPGRGDTADIAPAADWDECPAGPVIGRSVRTRDSTKPVYVSAGHKISLDKSVELVLGTATRFRQPEPIRAADRLARAERKKLSE</sequence>
<proteinExistence type="inferred from homology"/>
<dbReference type="PANTHER" id="PTHR28511">
    <property type="entry name" value="ENDONUCLEASE V"/>
    <property type="match status" value="1"/>
</dbReference>
<comment type="caution">
    <text evidence="7">The sequence shown here is derived from an EMBL/GenBank/DDBJ whole genome shotgun (WGS) entry which is preliminary data.</text>
</comment>
<evidence type="ECO:0000256" key="6">
    <source>
        <dbReference type="HAMAP-Rule" id="MF_00801"/>
    </source>
</evidence>
<protein>
    <recommendedName>
        <fullName evidence="6">Endonuclease V</fullName>
        <ecNumber evidence="6">3.1.21.7</ecNumber>
    </recommendedName>
    <alternativeName>
        <fullName evidence="6">Deoxyinosine 3'endonuclease</fullName>
    </alternativeName>
    <alternativeName>
        <fullName evidence="6">Deoxyribonuclease V</fullName>
        <shortName evidence="6">DNase V</shortName>
    </alternativeName>
</protein>
<evidence type="ECO:0000313" key="7">
    <source>
        <dbReference type="EMBL" id="MFC4335233.1"/>
    </source>
</evidence>
<reference evidence="8" key="1">
    <citation type="journal article" date="2019" name="Int. J. Syst. Evol. Microbiol.">
        <title>The Global Catalogue of Microorganisms (GCM) 10K type strain sequencing project: providing services to taxonomists for standard genome sequencing and annotation.</title>
        <authorList>
            <consortium name="The Broad Institute Genomics Platform"/>
            <consortium name="The Broad Institute Genome Sequencing Center for Infectious Disease"/>
            <person name="Wu L."/>
            <person name="Ma J."/>
        </authorList>
    </citation>
    <scope>NUCLEOTIDE SEQUENCE [LARGE SCALE GENOMIC DNA]</scope>
    <source>
        <strain evidence="8">IBRC-M 10908</strain>
    </source>
</reference>
<keyword evidence="6" id="KW-0479">Metal-binding</keyword>
<accession>A0ABV8TWT8</accession>
<comment type="subcellular location">
    <subcellularLocation>
        <location evidence="1 6">Cytoplasm</location>
    </subcellularLocation>
</comment>
<dbReference type="Gene3D" id="3.30.2170.10">
    <property type="entry name" value="archaeoglobus fulgidus dsm 4304 superfamily"/>
    <property type="match status" value="1"/>
</dbReference>
<organism evidence="7 8">
    <name type="scientific">Salininema proteolyticum</name>
    <dbReference type="NCBI Taxonomy" id="1607685"/>
    <lineage>
        <taxon>Bacteria</taxon>
        <taxon>Bacillati</taxon>
        <taxon>Actinomycetota</taxon>
        <taxon>Actinomycetes</taxon>
        <taxon>Glycomycetales</taxon>
        <taxon>Glycomycetaceae</taxon>
        <taxon>Salininema</taxon>
    </lineage>
</organism>
<keyword evidence="6" id="KW-0234">DNA repair</keyword>
<feature type="binding site" evidence="6">
    <location>
        <position position="45"/>
    </location>
    <ligand>
        <name>Mg(2+)</name>
        <dbReference type="ChEBI" id="CHEBI:18420"/>
    </ligand>
</feature>
<feature type="site" description="Interaction with target DNA" evidence="6">
    <location>
        <position position="83"/>
    </location>
</feature>
<dbReference type="InterPro" id="IPR007581">
    <property type="entry name" value="Endonuclease-V"/>
</dbReference>
<keyword evidence="2 6" id="KW-0963">Cytoplasm</keyword>
<evidence type="ECO:0000256" key="2">
    <source>
        <dbReference type="ARBA" id="ARBA00022490"/>
    </source>
</evidence>
<dbReference type="Proteomes" id="UP001595823">
    <property type="component" value="Unassembled WGS sequence"/>
</dbReference>
<dbReference type="HAMAP" id="MF_00801">
    <property type="entry name" value="Endonuclease_5"/>
    <property type="match status" value="1"/>
</dbReference>
<dbReference type="CDD" id="cd06559">
    <property type="entry name" value="Endonuclease_V"/>
    <property type="match status" value="1"/>
</dbReference>
<evidence type="ECO:0000313" key="8">
    <source>
        <dbReference type="Proteomes" id="UP001595823"/>
    </source>
</evidence>
<keyword evidence="6" id="KW-0460">Magnesium</keyword>
<keyword evidence="4 6" id="KW-0255">Endonuclease</keyword>
<keyword evidence="6" id="KW-0227">DNA damage</keyword>
<comment type="catalytic activity">
    <reaction evidence="6">
        <text>Endonucleolytic cleavage at apurinic or apyrimidinic sites to products with a 5'-phosphate.</text>
        <dbReference type="EC" id="3.1.21.7"/>
    </reaction>
</comment>
<comment type="cofactor">
    <cofactor evidence="6">
        <name>Mg(2+)</name>
        <dbReference type="ChEBI" id="CHEBI:18420"/>
    </cofactor>
</comment>
<keyword evidence="5 6" id="KW-0378">Hydrolase</keyword>
<keyword evidence="3 6" id="KW-0540">Nuclease</keyword>
<dbReference type="GO" id="GO:0004519">
    <property type="term" value="F:endonuclease activity"/>
    <property type="evidence" value="ECO:0007669"/>
    <property type="project" value="UniProtKB-KW"/>
</dbReference>
<evidence type="ECO:0000256" key="3">
    <source>
        <dbReference type="ARBA" id="ARBA00022722"/>
    </source>
</evidence>
<evidence type="ECO:0000256" key="5">
    <source>
        <dbReference type="ARBA" id="ARBA00022801"/>
    </source>
</evidence>
<evidence type="ECO:0000256" key="4">
    <source>
        <dbReference type="ARBA" id="ARBA00022759"/>
    </source>
</evidence>